<dbReference type="EMBL" id="QXCT01000001">
    <property type="protein sequence ID" value="MDW9251947.1"/>
    <property type="molecule type" value="Genomic_DNA"/>
</dbReference>
<comment type="caution">
    <text evidence="2">The sequence shown here is derived from an EMBL/GenBank/DDBJ whole genome shotgun (WGS) entry which is preliminary data.</text>
</comment>
<evidence type="ECO:0000313" key="2">
    <source>
        <dbReference type="EMBL" id="MDW9251947.1"/>
    </source>
</evidence>
<keyword evidence="2" id="KW-0449">Lipoprotein</keyword>
<evidence type="ECO:0000313" key="3">
    <source>
        <dbReference type="Proteomes" id="UP001272137"/>
    </source>
</evidence>
<organism evidence="2 3">
    <name type="scientific">Burkholderia thailandensis</name>
    <dbReference type="NCBI Taxonomy" id="57975"/>
    <lineage>
        <taxon>Bacteria</taxon>
        <taxon>Pseudomonadati</taxon>
        <taxon>Pseudomonadota</taxon>
        <taxon>Betaproteobacteria</taxon>
        <taxon>Burkholderiales</taxon>
        <taxon>Burkholderiaceae</taxon>
        <taxon>Burkholderia</taxon>
        <taxon>pseudomallei group</taxon>
    </lineage>
</organism>
<accession>A0AAW9CNL1</accession>
<proteinExistence type="predicted"/>
<dbReference type="AlphaFoldDB" id="A0AAW9CNL1"/>
<sequence>MARHAVPLCATASTKRSTRVSRHAGRRMQTAGAVVRGPGSHVVVRNPPFRCDRRIGPRKLPAKSIDDETRGGAILRGAALWLPVWDADCRIEIGKH</sequence>
<reference evidence="2" key="1">
    <citation type="submission" date="2018-08" db="EMBL/GenBank/DDBJ databases">
        <title>Identification of Burkholderia cepacia strains that express a Burkholderia pseudomallei-like capsular polysaccharide.</title>
        <authorList>
            <person name="Burtnick M.N."/>
            <person name="Vongsouvath M."/>
            <person name="Newton P."/>
            <person name="Wuthiekanun V."/>
            <person name="Limmathurotsakul D."/>
            <person name="Brett P.J."/>
            <person name="Chantratita N."/>
            <person name="Dance D.A."/>
        </authorList>
    </citation>
    <scope>NUCLEOTIDE SEQUENCE</scope>
    <source>
        <strain evidence="2">SBXCC001</strain>
    </source>
</reference>
<feature type="compositionally biased region" description="Basic residues" evidence="1">
    <location>
        <begin position="16"/>
        <end position="26"/>
    </location>
</feature>
<gene>
    <name evidence="2" type="ORF">C7S16_6227</name>
</gene>
<feature type="region of interest" description="Disordered" evidence="1">
    <location>
        <begin position="13"/>
        <end position="39"/>
    </location>
</feature>
<evidence type="ECO:0000256" key="1">
    <source>
        <dbReference type="SAM" id="MobiDB-lite"/>
    </source>
</evidence>
<dbReference type="Proteomes" id="UP001272137">
    <property type="component" value="Unassembled WGS sequence"/>
</dbReference>
<protein>
    <submittedName>
        <fullName evidence="2">Lipoprotein</fullName>
    </submittedName>
</protein>
<name>A0AAW9CNL1_BURTH</name>